<feature type="chain" id="PRO_5038669165" description="SbsA Ig-like domain-containing protein" evidence="2">
    <location>
        <begin position="30"/>
        <end position="102"/>
    </location>
</feature>
<accession>A0A7G8TEM5</accession>
<reference evidence="3 4" key="1">
    <citation type="submission" date="2020-08" db="EMBL/GenBank/DDBJ databases">
        <title>The isolate Caproiciproducens sp. 7D4C2 produces n-caproate at mildly acidic conditions from hexoses: genome and rBOX comparison with related strains and chain-elongating bacteria.</title>
        <authorList>
            <person name="Esquivel-Elizondo S."/>
            <person name="Bagci C."/>
            <person name="Temovska M."/>
            <person name="Jeon B.S."/>
            <person name="Bessarab I."/>
            <person name="Williams R.B.H."/>
            <person name="Huson D.H."/>
            <person name="Angenent L.T."/>
        </authorList>
    </citation>
    <scope>NUCLEOTIDE SEQUENCE [LARGE SCALE GENOMIC DNA]</scope>
    <source>
        <strain evidence="3 4">7D4C2</strain>
    </source>
</reference>
<evidence type="ECO:0000256" key="2">
    <source>
        <dbReference type="SAM" id="SignalP"/>
    </source>
</evidence>
<evidence type="ECO:0000256" key="1">
    <source>
        <dbReference type="SAM" id="MobiDB-lite"/>
    </source>
</evidence>
<dbReference type="EMBL" id="CP060286">
    <property type="protein sequence ID" value="QNK42066.1"/>
    <property type="molecule type" value="Genomic_DNA"/>
</dbReference>
<dbReference type="Proteomes" id="UP000515909">
    <property type="component" value="Chromosome"/>
</dbReference>
<gene>
    <name evidence="3" type="ORF">HCR03_07530</name>
</gene>
<protein>
    <recommendedName>
        <fullName evidence="5">SbsA Ig-like domain-containing protein</fullName>
    </recommendedName>
</protein>
<evidence type="ECO:0000313" key="3">
    <source>
        <dbReference type="EMBL" id="QNK42066.1"/>
    </source>
</evidence>
<sequence>MRKKKGRAAALLLSAALSLSAVLVTPAPAAASTTADKVPDPRATATVTPAEPGVGSPFDVDLKFSQDITKFDDFKQNDNNLICGYTVKADVTEASDSISVSH</sequence>
<feature type="signal peptide" evidence="2">
    <location>
        <begin position="1"/>
        <end position="29"/>
    </location>
</feature>
<dbReference type="RefSeq" id="WP_187037441.1">
    <property type="nucleotide sequence ID" value="NZ_CP060286.1"/>
</dbReference>
<organism evidence="3 4">
    <name type="scientific">Caproicibacter fermentans</name>
    <dbReference type="NCBI Taxonomy" id="2576756"/>
    <lineage>
        <taxon>Bacteria</taxon>
        <taxon>Bacillati</taxon>
        <taxon>Bacillota</taxon>
        <taxon>Clostridia</taxon>
        <taxon>Eubacteriales</taxon>
        <taxon>Acutalibacteraceae</taxon>
        <taxon>Caproicibacter</taxon>
    </lineage>
</organism>
<feature type="region of interest" description="Disordered" evidence="1">
    <location>
        <begin position="30"/>
        <end position="52"/>
    </location>
</feature>
<keyword evidence="2" id="KW-0732">Signal</keyword>
<evidence type="ECO:0008006" key="5">
    <source>
        <dbReference type="Google" id="ProtNLM"/>
    </source>
</evidence>
<evidence type="ECO:0000313" key="4">
    <source>
        <dbReference type="Proteomes" id="UP000515909"/>
    </source>
</evidence>
<name>A0A7G8TEM5_9FIRM</name>
<dbReference type="AlphaFoldDB" id="A0A7G8TEM5"/>
<proteinExistence type="predicted"/>
<dbReference type="KEGG" id="cfem:HCR03_07530"/>